<feature type="transmembrane region" description="Helical" evidence="5">
    <location>
        <begin position="48"/>
        <end position="67"/>
    </location>
</feature>
<dbReference type="InterPro" id="IPR011701">
    <property type="entry name" value="MFS"/>
</dbReference>
<name>A0A1H8R3C8_9PSEU</name>
<feature type="transmembrane region" description="Helical" evidence="5">
    <location>
        <begin position="193"/>
        <end position="211"/>
    </location>
</feature>
<feature type="transmembrane region" description="Helical" evidence="5">
    <location>
        <begin position="323"/>
        <end position="344"/>
    </location>
</feature>
<reference evidence="7 8" key="1">
    <citation type="submission" date="2016-10" db="EMBL/GenBank/DDBJ databases">
        <authorList>
            <person name="de Groot N.N."/>
        </authorList>
    </citation>
    <scope>NUCLEOTIDE SEQUENCE [LARGE SCALE GENOMIC DNA]</scope>
    <source>
        <strain evidence="7 8">DSM 44993</strain>
    </source>
</reference>
<evidence type="ECO:0000256" key="3">
    <source>
        <dbReference type="ARBA" id="ARBA00022989"/>
    </source>
</evidence>
<feature type="transmembrane region" description="Helical" evidence="5">
    <location>
        <begin position="395"/>
        <end position="413"/>
    </location>
</feature>
<organism evidence="7 8">
    <name type="scientific">Amycolatopsis saalfeldensis</name>
    <dbReference type="NCBI Taxonomy" id="394193"/>
    <lineage>
        <taxon>Bacteria</taxon>
        <taxon>Bacillati</taxon>
        <taxon>Actinomycetota</taxon>
        <taxon>Actinomycetes</taxon>
        <taxon>Pseudonocardiales</taxon>
        <taxon>Pseudonocardiaceae</taxon>
        <taxon>Amycolatopsis</taxon>
    </lineage>
</organism>
<evidence type="ECO:0000259" key="6">
    <source>
        <dbReference type="PROSITE" id="PS50850"/>
    </source>
</evidence>
<proteinExistence type="predicted"/>
<protein>
    <submittedName>
        <fullName evidence="7">Major Facilitator Superfamily protein</fullName>
    </submittedName>
</protein>
<dbReference type="EMBL" id="FOEF01000001">
    <property type="protein sequence ID" value="SEO61169.1"/>
    <property type="molecule type" value="Genomic_DNA"/>
</dbReference>
<feature type="transmembrane region" description="Helical" evidence="5">
    <location>
        <begin position="259"/>
        <end position="280"/>
    </location>
</feature>
<dbReference type="AlphaFoldDB" id="A0A1H8R3C8"/>
<feature type="transmembrane region" description="Helical" evidence="5">
    <location>
        <begin position="102"/>
        <end position="120"/>
    </location>
</feature>
<gene>
    <name evidence="7" type="ORF">SAMN04489732_101611</name>
</gene>
<feature type="transmembrane region" description="Helical" evidence="5">
    <location>
        <begin position="132"/>
        <end position="153"/>
    </location>
</feature>
<dbReference type="OrthoDB" id="7375466at2"/>
<dbReference type="Proteomes" id="UP000198582">
    <property type="component" value="Unassembled WGS sequence"/>
</dbReference>
<dbReference type="STRING" id="394193.SAMN04489732_101611"/>
<feature type="transmembrane region" description="Helical" evidence="5">
    <location>
        <begin position="350"/>
        <end position="374"/>
    </location>
</feature>
<keyword evidence="8" id="KW-1185">Reference proteome</keyword>
<dbReference type="PANTHER" id="PTHR42718:SF49">
    <property type="entry name" value="EXPORT PROTEIN"/>
    <property type="match status" value="1"/>
</dbReference>
<dbReference type="SUPFAM" id="SSF103473">
    <property type="entry name" value="MFS general substrate transporter"/>
    <property type="match status" value="1"/>
</dbReference>
<dbReference type="Gene3D" id="1.20.1720.10">
    <property type="entry name" value="Multidrug resistance protein D"/>
    <property type="match status" value="1"/>
</dbReference>
<dbReference type="InterPro" id="IPR020846">
    <property type="entry name" value="MFS_dom"/>
</dbReference>
<feature type="transmembrane region" description="Helical" evidence="5">
    <location>
        <begin position="74"/>
        <end position="96"/>
    </location>
</feature>
<evidence type="ECO:0000313" key="7">
    <source>
        <dbReference type="EMBL" id="SEO61169.1"/>
    </source>
</evidence>
<dbReference type="RefSeq" id="WP_091612034.1">
    <property type="nucleotide sequence ID" value="NZ_FOEF01000001.1"/>
</dbReference>
<feature type="transmembrane region" description="Helical" evidence="5">
    <location>
        <begin position="217"/>
        <end position="238"/>
    </location>
</feature>
<dbReference type="InterPro" id="IPR036259">
    <property type="entry name" value="MFS_trans_sf"/>
</dbReference>
<dbReference type="GO" id="GO:0022857">
    <property type="term" value="F:transmembrane transporter activity"/>
    <property type="evidence" value="ECO:0007669"/>
    <property type="project" value="InterPro"/>
</dbReference>
<evidence type="ECO:0000256" key="2">
    <source>
        <dbReference type="ARBA" id="ARBA00022692"/>
    </source>
</evidence>
<feature type="domain" description="Major facilitator superfamily (MFS) profile" evidence="6">
    <location>
        <begin position="7"/>
        <end position="452"/>
    </location>
</feature>
<keyword evidence="3 5" id="KW-1133">Transmembrane helix</keyword>
<dbReference type="PRINTS" id="PR01036">
    <property type="entry name" value="TCRTETB"/>
</dbReference>
<feature type="transmembrane region" description="Helical" evidence="5">
    <location>
        <begin position="159"/>
        <end position="181"/>
    </location>
</feature>
<evidence type="ECO:0000256" key="1">
    <source>
        <dbReference type="ARBA" id="ARBA00004651"/>
    </source>
</evidence>
<evidence type="ECO:0000256" key="5">
    <source>
        <dbReference type="SAM" id="Phobius"/>
    </source>
</evidence>
<feature type="transmembrane region" description="Helical" evidence="5">
    <location>
        <begin position="425"/>
        <end position="447"/>
    </location>
</feature>
<feature type="transmembrane region" description="Helical" evidence="5">
    <location>
        <begin position="295"/>
        <end position="316"/>
    </location>
</feature>
<keyword evidence="2 5" id="KW-0812">Transmembrane</keyword>
<dbReference type="Gene3D" id="1.20.1250.20">
    <property type="entry name" value="MFS general substrate transporter like domains"/>
    <property type="match status" value="1"/>
</dbReference>
<evidence type="ECO:0000256" key="4">
    <source>
        <dbReference type="ARBA" id="ARBA00023136"/>
    </source>
</evidence>
<dbReference type="Pfam" id="PF07690">
    <property type="entry name" value="MFS_1"/>
    <property type="match status" value="1"/>
</dbReference>
<keyword evidence="4 5" id="KW-0472">Membrane</keyword>
<accession>A0A1H8R3C8</accession>
<comment type="subcellular location">
    <subcellularLocation>
        <location evidence="1">Cell membrane</location>
        <topology evidence="1">Multi-pass membrane protein</topology>
    </subcellularLocation>
</comment>
<dbReference type="PROSITE" id="PS50850">
    <property type="entry name" value="MFS"/>
    <property type="match status" value="1"/>
</dbReference>
<dbReference type="GO" id="GO:0005886">
    <property type="term" value="C:plasma membrane"/>
    <property type="evidence" value="ECO:0007669"/>
    <property type="project" value="UniProtKB-SubCell"/>
</dbReference>
<evidence type="ECO:0000313" key="8">
    <source>
        <dbReference type="Proteomes" id="UP000198582"/>
    </source>
</evidence>
<dbReference type="PANTHER" id="PTHR42718">
    <property type="entry name" value="MAJOR FACILITATOR SUPERFAMILY MULTIDRUG TRANSPORTER MFSC"/>
    <property type="match status" value="1"/>
</dbReference>
<sequence>MNKRVLVLAVVLLSTVTFPLTITGASIALPDIRAQLGAGISATQWVVNGYNAAFAGFLVVTGSLADILGRRRVFAAGVALFCAANAVSALAGGIVALDVVRAVGGIGAAAAVAGGGAVLAETFPGASRARAFGLLGTTLGAGLAFGPTVGGLLVDALGWRAVFGLPAVVSAVVLMCVPLLPRSTPAPGRRLDVPGAAVFTGALLLLIFALVEAPELGFGSWVILASFGLVVVLAAVFPAVERHRADPMFDLAVLANRRFLALSVAAGSIVFVLVPLLVYLPSYLISVVGLSPGAAGAWLLMLTGPAVLLPTAGAALARRLPPVVMVAGSVALTAAGAFGLITIGPSSTPWTLLAPLALTGAGMGLSTGLLDGLAIGSVRPGQAGVAAGMFNASRLATETIGIAVVGAVLAALTHDALAGPDYTPALRWVCCGLGVFATLATAGVALLHRRGSTVPAT</sequence>
<dbReference type="CDD" id="cd17321">
    <property type="entry name" value="MFS_MMR_MDR_like"/>
    <property type="match status" value="1"/>
</dbReference>